<dbReference type="STRING" id="366584.SAMN05216377_1274"/>
<keyword evidence="3" id="KW-1185">Reference proteome</keyword>
<dbReference type="Proteomes" id="UP000198967">
    <property type="component" value="Unassembled WGS sequence"/>
</dbReference>
<organism evidence="2 3">
    <name type="scientific">Pseudonocardia oroxyli</name>
    <dbReference type="NCBI Taxonomy" id="366584"/>
    <lineage>
        <taxon>Bacteria</taxon>
        <taxon>Bacillati</taxon>
        <taxon>Actinomycetota</taxon>
        <taxon>Actinomycetes</taxon>
        <taxon>Pseudonocardiales</taxon>
        <taxon>Pseudonocardiaceae</taxon>
        <taxon>Pseudonocardia</taxon>
    </lineage>
</organism>
<evidence type="ECO:0000259" key="1">
    <source>
        <dbReference type="PROSITE" id="PS51819"/>
    </source>
</evidence>
<feature type="domain" description="VOC" evidence="1">
    <location>
        <begin position="4"/>
        <end position="134"/>
    </location>
</feature>
<keyword evidence="2" id="KW-0560">Oxidoreductase</keyword>
<reference evidence="2 3" key="1">
    <citation type="submission" date="2016-10" db="EMBL/GenBank/DDBJ databases">
        <authorList>
            <person name="de Groot N.N."/>
        </authorList>
    </citation>
    <scope>NUCLEOTIDE SEQUENCE [LARGE SCALE GENOMIC DNA]</scope>
    <source>
        <strain evidence="2 3">CGMCC 4.3143</strain>
    </source>
</reference>
<dbReference type="AlphaFoldDB" id="A0A1G8DK40"/>
<dbReference type="Gene3D" id="3.10.180.10">
    <property type="entry name" value="2,3-Dihydroxybiphenyl 1,2-Dioxygenase, domain 1"/>
    <property type="match status" value="1"/>
</dbReference>
<gene>
    <name evidence="2" type="ORF">SAMN05216377_1274</name>
</gene>
<dbReference type="SUPFAM" id="SSF54593">
    <property type="entry name" value="Glyoxalase/Bleomycin resistance protein/Dihydroxybiphenyl dioxygenase"/>
    <property type="match status" value="1"/>
</dbReference>
<keyword evidence="2" id="KW-0223">Dioxygenase</keyword>
<dbReference type="PANTHER" id="PTHR36437:SF2">
    <property type="entry name" value="GLYOXALASE_BLEOMYCIN RESISTANCE PROTEIN_DIOXYGENASE"/>
    <property type="match status" value="1"/>
</dbReference>
<dbReference type="RefSeq" id="WP_093089693.1">
    <property type="nucleotide sequence ID" value="NZ_FNBE01000027.1"/>
</dbReference>
<dbReference type="InterPro" id="IPR004360">
    <property type="entry name" value="Glyas_Fos-R_dOase_dom"/>
</dbReference>
<sequence>MNWTLEVVVVPVADIDRAKAFYREQLGFALDHDTAPAPGVRIVQLTPPGSGCSVVIGEGAVPDMAPGSLKGLQLVVNDIVAAHAELVARGVPVSDVTSVDGDAAKVAAGGKALDNVGFVFFADPDGNEWAVQQISSRA</sequence>
<accession>A0A1G8DK40</accession>
<dbReference type="GO" id="GO:0051213">
    <property type="term" value="F:dioxygenase activity"/>
    <property type="evidence" value="ECO:0007669"/>
    <property type="project" value="UniProtKB-KW"/>
</dbReference>
<protein>
    <submittedName>
        <fullName evidence="2">Catechol 2,3-dioxygenase</fullName>
    </submittedName>
</protein>
<dbReference type="PANTHER" id="PTHR36437">
    <property type="entry name" value="GLYOXALASE/BLEOMYCIN RESISTANCE PROTEIN/DIOXYGENASE"/>
    <property type="match status" value="1"/>
</dbReference>
<dbReference type="OrthoDB" id="485032at2"/>
<dbReference type="EMBL" id="FNBE01000027">
    <property type="protein sequence ID" value="SDH58035.1"/>
    <property type="molecule type" value="Genomic_DNA"/>
</dbReference>
<dbReference type="InterPro" id="IPR037523">
    <property type="entry name" value="VOC_core"/>
</dbReference>
<proteinExistence type="predicted"/>
<dbReference type="Pfam" id="PF00903">
    <property type="entry name" value="Glyoxalase"/>
    <property type="match status" value="1"/>
</dbReference>
<dbReference type="PROSITE" id="PS51819">
    <property type="entry name" value="VOC"/>
    <property type="match status" value="1"/>
</dbReference>
<evidence type="ECO:0000313" key="3">
    <source>
        <dbReference type="Proteomes" id="UP000198967"/>
    </source>
</evidence>
<name>A0A1G8DK40_PSEOR</name>
<evidence type="ECO:0000313" key="2">
    <source>
        <dbReference type="EMBL" id="SDH58035.1"/>
    </source>
</evidence>
<dbReference type="InterPro" id="IPR029068">
    <property type="entry name" value="Glyas_Bleomycin-R_OHBP_Dase"/>
</dbReference>